<dbReference type="GeneID" id="93613590"/>
<dbReference type="Proteomes" id="UP000009138">
    <property type="component" value="Unassembled WGS sequence"/>
</dbReference>
<gene>
    <name evidence="1" type="ORF">RO3G_06619</name>
</gene>
<dbReference type="InParanoid" id="I1C0D4"/>
<reference evidence="1 2" key="1">
    <citation type="journal article" date="2009" name="PLoS Genet.">
        <title>Genomic analysis of the basal lineage fungus Rhizopus oryzae reveals a whole-genome duplication.</title>
        <authorList>
            <person name="Ma L.-J."/>
            <person name="Ibrahim A.S."/>
            <person name="Skory C."/>
            <person name="Grabherr M.G."/>
            <person name="Burger G."/>
            <person name="Butler M."/>
            <person name="Elias M."/>
            <person name="Idnurm A."/>
            <person name="Lang B.F."/>
            <person name="Sone T."/>
            <person name="Abe A."/>
            <person name="Calvo S.E."/>
            <person name="Corrochano L.M."/>
            <person name="Engels R."/>
            <person name="Fu J."/>
            <person name="Hansberg W."/>
            <person name="Kim J.-M."/>
            <person name="Kodira C.D."/>
            <person name="Koehrsen M.J."/>
            <person name="Liu B."/>
            <person name="Miranda-Saavedra D."/>
            <person name="O'Leary S."/>
            <person name="Ortiz-Castellanos L."/>
            <person name="Poulter R."/>
            <person name="Rodriguez-Romero J."/>
            <person name="Ruiz-Herrera J."/>
            <person name="Shen Y.-Q."/>
            <person name="Zeng Q."/>
            <person name="Galagan J."/>
            <person name="Birren B.W."/>
            <person name="Cuomo C.A."/>
            <person name="Wickes B.L."/>
        </authorList>
    </citation>
    <scope>NUCLEOTIDE SEQUENCE [LARGE SCALE GENOMIC DNA]</scope>
    <source>
        <strain evidence="2">RA 99-880 / ATCC MYA-4621 / FGSC 9543 / NRRL 43880</strain>
    </source>
</reference>
<dbReference type="AlphaFoldDB" id="I1C0D4"/>
<dbReference type="OrthoDB" id="5600085at2759"/>
<protein>
    <submittedName>
        <fullName evidence="1">Uncharacterized protein</fullName>
    </submittedName>
</protein>
<dbReference type="RefSeq" id="XP_067517310.1">
    <property type="nucleotide sequence ID" value="XM_067661209.1"/>
</dbReference>
<accession>I1C0D4</accession>
<dbReference type="EMBL" id="CH476735">
    <property type="protein sequence ID" value="EIE81914.1"/>
    <property type="molecule type" value="Genomic_DNA"/>
</dbReference>
<evidence type="ECO:0000313" key="1">
    <source>
        <dbReference type="EMBL" id="EIE81914.1"/>
    </source>
</evidence>
<dbReference type="VEuPathDB" id="FungiDB:RO3G_06619"/>
<evidence type="ECO:0000313" key="2">
    <source>
        <dbReference type="Proteomes" id="UP000009138"/>
    </source>
</evidence>
<organism evidence="1 2">
    <name type="scientific">Rhizopus delemar (strain RA 99-880 / ATCC MYA-4621 / FGSC 9543 / NRRL 43880)</name>
    <name type="common">Mucormycosis agent</name>
    <name type="synonym">Rhizopus arrhizus var. delemar</name>
    <dbReference type="NCBI Taxonomy" id="246409"/>
    <lineage>
        <taxon>Eukaryota</taxon>
        <taxon>Fungi</taxon>
        <taxon>Fungi incertae sedis</taxon>
        <taxon>Mucoromycota</taxon>
        <taxon>Mucoromycotina</taxon>
        <taxon>Mucoromycetes</taxon>
        <taxon>Mucorales</taxon>
        <taxon>Mucorineae</taxon>
        <taxon>Rhizopodaceae</taxon>
        <taxon>Rhizopus</taxon>
    </lineage>
</organism>
<name>I1C0D4_RHIO9</name>
<proteinExistence type="predicted"/>
<dbReference type="STRING" id="246409.I1C0D4"/>
<sequence>MYQSKLKKMKKSKVTCIEKQQQLFRVSCSSEGSITPPMQLCHPPRHHMIIPIHDPSDDIDSDTPKYKSEETEIPDKTAVLGNLTDTSSEELMNRIYSVFNDKDKLNEELVELSNNE</sequence>
<keyword evidence="2" id="KW-1185">Reference proteome</keyword>